<name>A0A0K1JLA2_9MICO</name>
<dbReference type="PATRIC" id="fig|571913.6.peg.3717"/>
<proteinExistence type="inferred from homology"/>
<dbReference type="SUPFAM" id="SSF51735">
    <property type="entry name" value="NAD(P)-binding Rossmann-fold domains"/>
    <property type="match status" value="2"/>
</dbReference>
<sequence length="688" mass="73644">MTGYLITGGTGFIGRHVLPRLLEADATAEVHVLVRESSVSRLTRLASGWPGGDRVHALVGDLTAPGLGLGPSGAPMGIEHILHLGAIYDMTADADSQQAANVEGTSSVIDLALGLGAVLHHVSSIAVAGDYHGSYSEDQFDLGQHFPSPYHRTKFLAEQLVRGADGLHWQVYRPAVVVGDSRTGEMDKIDGPYYFFGLLRQLGRLPAALPVLLPEMGDTNVVPVDFVADAIVALMTRPQPDRSVWHLTSPRPQSMTELYNALAPAIGGPRGIGVLPREIAQAAMDLSGRAPLRTGRDLFAQQLGIPPVLLDALHLRTRFDADRTIDTLAGLSVALPDLADYAPALYGYWERELDPDRHRRPGPGGPLDGRHVVITGGSSGIGKESARLCASKGAKVIILARNELELKATESELRAEGGDVHAYACDLTDPDSVSVVVKTILTDHDHVDVLVNNAGRSIRRATLNATDRLHDYERTMAVNYFGAVHITLELLPQMAERKFGRVVNVSTIGVLAKGPRFGAYVASKAALDAFSDVTASETVSQHVTFTNIHMPLVRTRMIAATDTYDRMNVLTPQKAAAIVVKAIAEHPRRIDTPLGSLATVGHFLTPSLTAFIQHQMFLMFPDSAAAASTGATRSADGGNDAGSDTFDIALNVRDRVGRAARPVGRIAERSGVAGLARDAVRLIPGIHW</sequence>
<dbReference type="PRINTS" id="PR00081">
    <property type="entry name" value="GDHRDH"/>
</dbReference>
<dbReference type="Pfam" id="PF00106">
    <property type="entry name" value="adh_short"/>
    <property type="match status" value="1"/>
</dbReference>
<dbReference type="InterPro" id="IPR057326">
    <property type="entry name" value="KR_dom"/>
</dbReference>
<dbReference type="EMBL" id="CP011112">
    <property type="protein sequence ID" value="AKU17350.1"/>
    <property type="molecule type" value="Genomic_DNA"/>
</dbReference>
<reference evidence="4 5" key="1">
    <citation type="submission" date="2015-03" db="EMBL/GenBank/DDBJ databases">
        <title>Luteipulveratus halotolerans sp. nov., a novel actinobacterium (Dermacoccaceae) from Sarawak, Malaysia.</title>
        <authorList>
            <person name="Juboi H."/>
            <person name="Basik A."/>
            <person name="Shamsul S.S."/>
            <person name="Arnold P."/>
            <person name="Schmitt E.K."/>
            <person name="Sanglier J.-J."/>
            <person name="Yeo T."/>
        </authorList>
    </citation>
    <scope>NUCLEOTIDE SEQUENCE [LARGE SCALE GENOMIC DNA]</scope>
    <source>
        <strain evidence="4 5">MN07-A0370</strain>
    </source>
</reference>
<organism evidence="4 5">
    <name type="scientific">Luteipulveratus mongoliensis</name>
    <dbReference type="NCBI Taxonomy" id="571913"/>
    <lineage>
        <taxon>Bacteria</taxon>
        <taxon>Bacillati</taxon>
        <taxon>Actinomycetota</taxon>
        <taxon>Actinomycetes</taxon>
        <taxon>Micrococcales</taxon>
        <taxon>Dermacoccaceae</taxon>
        <taxon>Luteipulveratus</taxon>
    </lineage>
</organism>
<evidence type="ECO:0000256" key="1">
    <source>
        <dbReference type="ARBA" id="ARBA00006484"/>
    </source>
</evidence>
<evidence type="ECO:0000313" key="4">
    <source>
        <dbReference type="EMBL" id="AKU17350.1"/>
    </source>
</evidence>
<accession>A0A0K1JLA2</accession>
<dbReference type="PRINTS" id="PR00080">
    <property type="entry name" value="SDRFAMILY"/>
</dbReference>
<dbReference type="GO" id="GO:0016491">
    <property type="term" value="F:oxidoreductase activity"/>
    <property type="evidence" value="ECO:0007669"/>
    <property type="project" value="UniProtKB-KW"/>
</dbReference>
<dbReference type="STRING" id="571913.VV02_18330"/>
<dbReference type="InterPro" id="IPR013120">
    <property type="entry name" value="FAR_NAD-bd"/>
</dbReference>
<dbReference type="PANTHER" id="PTHR44196:SF1">
    <property type="entry name" value="DEHYDROGENASE_REDUCTASE SDR FAMILY MEMBER 7B"/>
    <property type="match status" value="1"/>
</dbReference>
<gene>
    <name evidence="4" type="ORF">VV02_18330</name>
</gene>
<keyword evidence="5" id="KW-1185">Reference proteome</keyword>
<evidence type="ECO:0000259" key="3">
    <source>
        <dbReference type="SMART" id="SM00822"/>
    </source>
</evidence>
<dbReference type="SMART" id="SM00822">
    <property type="entry name" value="PKS_KR"/>
    <property type="match status" value="1"/>
</dbReference>
<dbReference type="Pfam" id="PF07993">
    <property type="entry name" value="NAD_binding_4"/>
    <property type="match status" value="1"/>
</dbReference>
<dbReference type="CDD" id="cd05233">
    <property type="entry name" value="SDR_c"/>
    <property type="match status" value="1"/>
</dbReference>
<dbReference type="InterPro" id="IPR036291">
    <property type="entry name" value="NAD(P)-bd_dom_sf"/>
</dbReference>
<dbReference type="Proteomes" id="UP000066480">
    <property type="component" value="Chromosome"/>
</dbReference>
<dbReference type="PANTHER" id="PTHR44196">
    <property type="entry name" value="DEHYDROGENASE/REDUCTASE SDR FAMILY MEMBER 7B"/>
    <property type="match status" value="1"/>
</dbReference>
<keyword evidence="2" id="KW-0560">Oxidoreductase</keyword>
<comment type="similarity">
    <text evidence="1">Belongs to the short-chain dehydrogenases/reductases (SDR) family.</text>
</comment>
<dbReference type="AlphaFoldDB" id="A0A0K1JLA2"/>
<dbReference type="InterPro" id="IPR002347">
    <property type="entry name" value="SDR_fam"/>
</dbReference>
<evidence type="ECO:0000256" key="2">
    <source>
        <dbReference type="ARBA" id="ARBA00023002"/>
    </source>
</evidence>
<evidence type="ECO:0000313" key="5">
    <source>
        <dbReference type="Proteomes" id="UP000066480"/>
    </source>
</evidence>
<dbReference type="CDD" id="cd05263">
    <property type="entry name" value="MupV_like_SDR_e"/>
    <property type="match status" value="1"/>
</dbReference>
<dbReference type="Gene3D" id="3.40.50.720">
    <property type="entry name" value="NAD(P)-binding Rossmann-like Domain"/>
    <property type="match status" value="2"/>
</dbReference>
<protein>
    <submittedName>
        <fullName evidence="4">Short-chain dehydrogenase</fullName>
    </submittedName>
</protein>
<dbReference type="GO" id="GO:0016020">
    <property type="term" value="C:membrane"/>
    <property type="evidence" value="ECO:0007669"/>
    <property type="project" value="TreeGrafter"/>
</dbReference>
<dbReference type="RefSeq" id="WP_052593806.1">
    <property type="nucleotide sequence ID" value="NZ_CP011112.1"/>
</dbReference>
<dbReference type="InterPro" id="IPR057313">
    <property type="entry name" value="Maqu_2507-like"/>
</dbReference>
<dbReference type="OrthoDB" id="9774199at2"/>
<dbReference type="KEGG" id="lmoi:VV02_18330"/>
<feature type="domain" description="Ketoreductase" evidence="3">
    <location>
        <begin position="370"/>
        <end position="554"/>
    </location>
</feature>
<dbReference type="NCBIfam" id="NF005539">
    <property type="entry name" value="PRK07201.1"/>
    <property type="match status" value="1"/>
</dbReference>